<organism evidence="1">
    <name type="scientific">Salmonella enterica</name>
    <name type="common">Salmonella choleraesuis</name>
    <dbReference type="NCBI Taxonomy" id="28901"/>
    <lineage>
        <taxon>Bacteria</taxon>
        <taxon>Pseudomonadati</taxon>
        <taxon>Pseudomonadota</taxon>
        <taxon>Gammaproteobacteria</taxon>
        <taxon>Enterobacterales</taxon>
        <taxon>Enterobacteriaceae</taxon>
        <taxon>Salmonella</taxon>
    </lineage>
</organism>
<accession>A0A5Y5L9X3</accession>
<comment type="caution">
    <text evidence="1">The sequence shown here is derived from an EMBL/GenBank/DDBJ whole genome shotgun (WGS) entry which is preliminary data.</text>
</comment>
<sequence>MSWEIICKTDYIDYSVANNEDESFFTSQIVLSNREIHQEPSSEYKAPKDDVMVDTYIANSEHGIFQWTVTARRTGFNSFAEIEDIILTEPNDCEALSSAYFDIESD</sequence>
<name>A0A5Y5L9X3_SALER</name>
<proteinExistence type="predicted"/>
<reference evidence="1" key="1">
    <citation type="submission" date="2019-08" db="EMBL/GenBank/DDBJ databases">
        <authorList>
            <consortium name="PulseNet: The National Subtyping Network for Foodborne Disease Surveillance"/>
            <person name="Tarr C.L."/>
            <person name="Trees E."/>
            <person name="Katz L.S."/>
            <person name="Carleton-Romer H.A."/>
            <person name="Stroika S."/>
            <person name="Kucerova Z."/>
            <person name="Roache K.F."/>
            <person name="Sabol A.L."/>
            <person name="Besser J."/>
            <person name="Gerner-Smidt P."/>
        </authorList>
    </citation>
    <scope>NUCLEOTIDE SEQUENCE</scope>
    <source>
        <strain evidence="1">PNUSAS085987</strain>
    </source>
</reference>
<evidence type="ECO:0000313" key="1">
    <source>
        <dbReference type="EMBL" id="ECK4377439.1"/>
    </source>
</evidence>
<dbReference type="AlphaFoldDB" id="A0A5Y5L9X3"/>
<dbReference type="EMBL" id="AAJBUZ010000007">
    <property type="protein sequence ID" value="ECK4377439.1"/>
    <property type="molecule type" value="Genomic_DNA"/>
</dbReference>
<gene>
    <name evidence="1" type="ORF">FRI78_15770</name>
</gene>
<protein>
    <submittedName>
        <fullName evidence="1">Uncharacterized protein</fullName>
    </submittedName>
</protein>